<dbReference type="Pfam" id="PF00672">
    <property type="entry name" value="HAMP"/>
    <property type="match status" value="1"/>
</dbReference>
<dbReference type="OrthoDB" id="9784218at2"/>
<evidence type="ECO:0000256" key="7">
    <source>
        <dbReference type="ARBA" id="ARBA00022777"/>
    </source>
</evidence>
<evidence type="ECO:0000256" key="1">
    <source>
        <dbReference type="ARBA" id="ARBA00000085"/>
    </source>
</evidence>
<evidence type="ECO:0000256" key="5">
    <source>
        <dbReference type="ARBA" id="ARBA00022679"/>
    </source>
</evidence>
<gene>
    <name evidence="12" type="primary">glnL_2</name>
    <name evidence="12" type="ORF">PbB2_02445</name>
</gene>
<keyword evidence="9" id="KW-1133">Transmembrane helix</keyword>
<dbReference type="PROSITE" id="PS50885">
    <property type="entry name" value="HAMP"/>
    <property type="match status" value="1"/>
</dbReference>
<dbReference type="PRINTS" id="PR00344">
    <property type="entry name" value="BCTRLSENSOR"/>
</dbReference>
<sequence length="486" mass="51901">MSLDTSPEGLDATTDALTPDVKLKEGLTTRLLVIGAGFIFLTDSLFFLPTMASLRDEWLLNRLKTAEIVALAVTAPDSYGLMGGRTSELVRAAEIKSVTILQDTTRLAVLSESVRGPIVDIDLESQTIGRSLSGVLQAYAAPQGRYLRIVGRPQTNAAIKLEVVVAEGPLKDSLIRSSWQVLLSSLALSLTIGALIYAALADGFVRPMRRLTRAIARFRNAPTDASRALVPSGRTDEIGQAEVAFADMQDTVRQAFLQKDRLAQLGMAVSKISHDLRHSLGAAQLVSERLASVDDPVVRATAPRLERALQRAVNLAQSTLTYGKARERPPELELLYLADVLDEAAEEARSGLEVAFSHDVPNDLEVEADGEHLHRILTNLIRNAAQAIVQSGKPGSIRAFVDLSGACIGLHIVDTGPGLPKRVQDNLFMPFTGSGLSGGSGLGLAIARELARLNGGDIVLVATGPGGTGFRVDLPRLMGEDAEAID</sequence>
<dbReference type="GO" id="GO:0004673">
    <property type="term" value="F:protein histidine kinase activity"/>
    <property type="evidence" value="ECO:0007669"/>
    <property type="project" value="UniProtKB-EC"/>
</dbReference>
<comment type="subcellular location">
    <subcellularLocation>
        <location evidence="2">Membrane</location>
    </subcellularLocation>
</comment>
<evidence type="ECO:0000256" key="8">
    <source>
        <dbReference type="ARBA" id="ARBA00022840"/>
    </source>
</evidence>
<keyword evidence="9" id="KW-0472">Membrane</keyword>
<accession>A0A2P2ECG6</accession>
<comment type="catalytic activity">
    <reaction evidence="1">
        <text>ATP + protein L-histidine = ADP + protein N-phospho-L-histidine.</text>
        <dbReference type="EC" id="2.7.13.3"/>
    </reaction>
</comment>
<dbReference type="SMART" id="SM00387">
    <property type="entry name" value="HATPase_c"/>
    <property type="match status" value="1"/>
</dbReference>
<organism evidence="12 13">
    <name type="scientific">Candidatus Phycosocius bacilliformis</name>
    <dbReference type="NCBI Taxonomy" id="1445552"/>
    <lineage>
        <taxon>Bacteria</taxon>
        <taxon>Pseudomonadati</taxon>
        <taxon>Pseudomonadota</taxon>
        <taxon>Alphaproteobacteria</taxon>
        <taxon>Caulobacterales</taxon>
        <taxon>Caulobacterales incertae sedis</taxon>
        <taxon>Candidatus Phycosocius</taxon>
    </lineage>
</organism>
<dbReference type="EMBL" id="BFBR01000007">
    <property type="protein sequence ID" value="GBF58757.1"/>
    <property type="molecule type" value="Genomic_DNA"/>
</dbReference>
<keyword evidence="9" id="KW-0812">Transmembrane</keyword>
<dbReference type="PROSITE" id="PS50109">
    <property type="entry name" value="HIS_KIN"/>
    <property type="match status" value="1"/>
</dbReference>
<keyword evidence="8" id="KW-0067">ATP-binding</keyword>
<dbReference type="InterPro" id="IPR036890">
    <property type="entry name" value="HATPase_C_sf"/>
</dbReference>
<keyword evidence="5 12" id="KW-0808">Transferase</keyword>
<dbReference type="InterPro" id="IPR050980">
    <property type="entry name" value="2C_sensor_his_kinase"/>
</dbReference>
<dbReference type="InterPro" id="IPR004358">
    <property type="entry name" value="Sig_transdc_His_kin-like_C"/>
</dbReference>
<evidence type="ECO:0000313" key="12">
    <source>
        <dbReference type="EMBL" id="GBF58757.1"/>
    </source>
</evidence>
<dbReference type="Proteomes" id="UP000245086">
    <property type="component" value="Unassembled WGS sequence"/>
</dbReference>
<keyword evidence="7" id="KW-0418">Kinase</keyword>
<dbReference type="InterPro" id="IPR003594">
    <property type="entry name" value="HATPase_dom"/>
</dbReference>
<reference evidence="12 13" key="1">
    <citation type="journal article" date="2018" name="Genome Announc.">
        <title>Draft Genome Sequence of "Candidatus Phycosocius bacilliformis," an Alphaproteobacterial Ectosymbiont of the Hydrocarbon-Producing Green Alga Botryococcus braunii.</title>
        <authorList>
            <person name="Tanabe Y."/>
            <person name="Yamaguchi H."/>
            <person name="Watanabe M.M."/>
        </authorList>
    </citation>
    <scope>NUCLEOTIDE SEQUENCE [LARGE SCALE GENOMIC DNA]</scope>
    <source>
        <strain evidence="12 13">BOTRYCO-2</strain>
    </source>
</reference>
<dbReference type="RefSeq" id="WP_108985606.1">
    <property type="nucleotide sequence ID" value="NZ_BFBR01000007.1"/>
</dbReference>
<dbReference type="InterPro" id="IPR005467">
    <property type="entry name" value="His_kinase_dom"/>
</dbReference>
<feature type="domain" description="Histidine kinase" evidence="10">
    <location>
        <begin position="271"/>
        <end position="478"/>
    </location>
</feature>
<dbReference type="PANTHER" id="PTHR44936">
    <property type="entry name" value="SENSOR PROTEIN CREC"/>
    <property type="match status" value="1"/>
</dbReference>
<dbReference type="PANTHER" id="PTHR44936:SF10">
    <property type="entry name" value="SENSOR PROTEIN RSTB"/>
    <property type="match status" value="1"/>
</dbReference>
<keyword evidence="6" id="KW-0547">Nucleotide-binding</keyword>
<dbReference type="EC" id="2.7.13.3" evidence="3"/>
<dbReference type="SUPFAM" id="SSF55874">
    <property type="entry name" value="ATPase domain of HSP90 chaperone/DNA topoisomerase II/histidine kinase"/>
    <property type="match status" value="1"/>
</dbReference>
<proteinExistence type="predicted"/>
<evidence type="ECO:0000256" key="2">
    <source>
        <dbReference type="ARBA" id="ARBA00004370"/>
    </source>
</evidence>
<dbReference type="InterPro" id="IPR003660">
    <property type="entry name" value="HAMP_dom"/>
</dbReference>
<feature type="domain" description="HAMP" evidence="11">
    <location>
        <begin position="202"/>
        <end position="257"/>
    </location>
</feature>
<feature type="transmembrane region" description="Helical" evidence="9">
    <location>
        <begin position="181"/>
        <end position="200"/>
    </location>
</feature>
<dbReference type="Gene3D" id="3.30.565.10">
    <property type="entry name" value="Histidine kinase-like ATPase, C-terminal domain"/>
    <property type="match status" value="1"/>
</dbReference>
<evidence type="ECO:0000256" key="6">
    <source>
        <dbReference type="ARBA" id="ARBA00022741"/>
    </source>
</evidence>
<dbReference type="GO" id="GO:0016020">
    <property type="term" value="C:membrane"/>
    <property type="evidence" value="ECO:0007669"/>
    <property type="project" value="UniProtKB-SubCell"/>
</dbReference>
<dbReference type="AlphaFoldDB" id="A0A2P2ECG6"/>
<evidence type="ECO:0000313" key="13">
    <source>
        <dbReference type="Proteomes" id="UP000245086"/>
    </source>
</evidence>
<evidence type="ECO:0000259" key="10">
    <source>
        <dbReference type="PROSITE" id="PS50109"/>
    </source>
</evidence>
<evidence type="ECO:0000259" key="11">
    <source>
        <dbReference type="PROSITE" id="PS50885"/>
    </source>
</evidence>
<feature type="transmembrane region" description="Helical" evidence="9">
    <location>
        <begin position="31"/>
        <end position="54"/>
    </location>
</feature>
<evidence type="ECO:0000256" key="4">
    <source>
        <dbReference type="ARBA" id="ARBA00022553"/>
    </source>
</evidence>
<protein>
    <recommendedName>
        <fullName evidence="3">histidine kinase</fullName>
        <ecNumber evidence="3">2.7.13.3</ecNumber>
    </recommendedName>
</protein>
<keyword evidence="4" id="KW-0597">Phosphoprotein</keyword>
<name>A0A2P2ECG6_9PROT</name>
<dbReference type="GO" id="GO:0007165">
    <property type="term" value="P:signal transduction"/>
    <property type="evidence" value="ECO:0007669"/>
    <property type="project" value="InterPro"/>
</dbReference>
<comment type="caution">
    <text evidence="12">The sequence shown here is derived from an EMBL/GenBank/DDBJ whole genome shotgun (WGS) entry which is preliminary data.</text>
</comment>
<dbReference type="Pfam" id="PF02518">
    <property type="entry name" value="HATPase_c"/>
    <property type="match status" value="1"/>
</dbReference>
<keyword evidence="13" id="KW-1185">Reference proteome</keyword>
<dbReference type="Gene3D" id="1.10.287.130">
    <property type="match status" value="1"/>
</dbReference>
<evidence type="ECO:0000256" key="9">
    <source>
        <dbReference type="SAM" id="Phobius"/>
    </source>
</evidence>
<evidence type="ECO:0000256" key="3">
    <source>
        <dbReference type="ARBA" id="ARBA00012438"/>
    </source>
</evidence>
<dbReference type="GO" id="GO:0005524">
    <property type="term" value="F:ATP binding"/>
    <property type="evidence" value="ECO:0007669"/>
    <property type="project" value="UniProtKB-KW"/>
</dbReference>